<gene>
    <name evidence="2" type="ORF">SacazDRAFT_03450</name>
</gene>
<protein>
    <recommendedName>
        <fullName evidence="4">Secreted protein</fullName>
    </recommendedName>
</protein>
<evidence type="ECO:0000256" key="1">
    <source>
        <dbReference type="SAM" id="SignalP"/>
    </source>
</evidence>
<dbReference type="OrthoDB" id="3636671at2"/>
<dbReference type="AlphaFoldDB" id="H8G6Q3"/>
<keyword evidence="3" id="KW-1185">Reference proteome</keyword>
<feature type="signal peptide" evidence="1">
    <location>
        <begin position="1"/>
        <end position="24"/>
    </location>
</feature>
<evidence type="ECO:0000313" key="3">
    <source>
        <dbReference type="Proteomes" id="UP000004705"/>
    </source>
</evidence>
<reference evidence="2 3" key="1">
    <citation type="journal article" date="2012" name="Stand. Genomic Sci.">
        <title>Genome sequence of the soil bacterium Saccharomonospora azurea type strain (NA-128(T)).</title>
        <authorList>
            <person name="Klenk H.P."/>
            <person name="Held B."/>
            <person name="Lucas S."/>
            <person name="Lapidus A."/>
            <person name="Copeland A."/>
            <person name="Hammon N."/>
            <person name="Pitluck S."/>
            <person name="Goodwin L.A."/>
            <person name="Han C."/>
            <person name="Tapia R."/>
            <person name="Brambilla E.M."/>
            <person name="Potter G."/>
            <person name="Land M."/>
            <person name="Ivanova N."/>
            <person name="Rohde M."/>
            <person name="Goker M."/>
            <person name="Detter J.C."/>
            <person name="Kyrpides N.C."/>
            <person name="Woyke T."/>
        </authorList>
    </citation>
    <scope>NUCLEOTIDE SEQUENCE [LARGE SCALE GENOMIC DNA]</scope>
    <source>
        <strain evidence="2 3">NA-128</strain>
    </source>
</reference>
<dbReference type="Proteomes" id="UP000004705">
    <property type="component" value="Chromosome"/>
</dbReference>
<feature type="chain" id="PRO_5003611907" description="Secreted protein" evidence="1">
    <location>
        <begin position="25"/>
        <end position="141"/>
    </location>
</feature>
<proteinExistence type="predicted"/>
<accession>H8G6Q3</accession>
<evidence type="ECO:0000313" key="2">
    <source>
        <dbReference type="EMBL" id="EHY90323.1"/>
    </source>
</evidence>
<dbReference type="PROSITE" id="PS51257">
    <property type="entry name" value="PROKAR_LIPOPROTEIN"/>
    <property type="match status" value="1"/>
</dbReference>
<evidence type="ECO:0008006" key="4">
    <source>
        <dbReference type="Google" id="ProtNLM"/>
    </source>
</evidence>
<keyword evidence="1" id="KW-0732">Signal</keyword>
<organism evidence="2 3">
    <name type="scientific">Saccharomonospora azurea NA-128</name>
    <dbReference type="NCBI Taxonomy" id="882081"/>
    <lineage>
        <taxon>Bacteria</taxon>
        <taxon>Bacillati</taxon>
        <taxon>Actinomycetota</taxon>
        <taxon>Actinomycetes</taxon>
        <taxon>Pseudonocardiales</taxon>
        <taxon>Pseudonocardiaceae</taxon>
        <taxon>Saccharomonospora</taxon>
    </lineage>
</organism>
<sequence length="141" mass="14743">MRTRACVVLLTIAVLALTGCSREAGPAPKGSPDPGPGALVTKVHLLQADDCYRAPTEVRSPSCEKFVTQLSNVPGTARKYAAGQPRLKDAADRLDSTLRAYRSNDCAGSGDHDVCAGTLTDMATALSDVERELSALPDVTG</sequence>
<dbReference type="RefSeq" id="WP_005443655.1">
    <property type="nucleotide sequence ID" value="NZ_CM001466.1"/>
</dbReference>
<dbReference type="EMBL" id="CM001466">
    <property type="protein sequence ID" value="EHY90323.1"/>
    <property type="molecule type" value="Genomic_DNA"/>
</dbReference>
<dbReference type="HOGENOM" id="CLU_116305_0_0_11"/>
<name>H8G6Q3_9PSEU</name>